<proteinExistence type="predicted"/>
<reference evidence="6 7" key="1">
    <citation type="submission" date="2021-02" db="EMBL/GenBank/DDBJ databases">
        <title>Actinophytocola xerophila sp. nov., isolated from soil of cotton cropping field.</title>
        <authorList>
            <person name="Huang R."/>
            <person name="Chen X."/>
            <person name="Ge X."/>
            <person name="Liu W."/>
        </authorList>
    </citation>
    <scope>NUCLEOTIDE SEQUENCE [LARGE SCALE GENOMIC DNA]</scope>
    <source>
        <strain evidence="6 7">S1-96</strain>
    </source>
</reference>
<dbReference type="PROSITE" id="PS50043">
    <property type="entry name" value="HTH_LUXR_2"/>
    <property type="match status" value="1"/>
</dbReference>
<dbReference type="InterPro" id="IPR039420">
    <property type="entry name" value="WalR-like"/>
</dbReference>
<dbReference type="SUPFAM" id="SSF52172">
    <property type="entry name" value="CheY-like"/>
    <property type="match status" value="1"/>
</dbReference>
<dbReference type="Gene3D" id="3.40.50.2300">
    <property type="match status" value="1"/>
</dbReference>
<evidence type="ECO:0000256" key="2">
    <source>
        <dbReference type="ARBA" id="ARBA00023125"/>
    </source>
</evidence>
<sequence>MSTPNAPVRLVVVDAQPLFARGLGLLLPAVSNGRVHLVASACRAEEAAGAVRRHRPDLALVDLGLAPPGGLRAIAAIRRTEPAVGVIAMRTHDTYEPALHAVYVGARGVVDKTAEPEELLLPLLAVIDGWSVLPNDVLARLSAEAGGAAREIRDRLDANDHRLWRLLASGRTLVQIAAELHVSERTVKRLTATLLRRLRVTTRAEAAALAGQAGLLSRPG</sequence>
<dbReference type="Pfam" id="PF00196">
    <property type="entry name" value="GerE"/>
    <property type="match status" value="1"/>
</dbReference>
<dbReference type="InterPro" id="IPR011006">
    <property type="entry name" value="CheY-like_superfamily"/>
</dbReference>
<comment type="caution">
    <text evidence="6">The sequence shown here is derived from an EMBL/GenBank/DDBJ whole genome shotgun (WGS) entry which is preliminary data.</text>
</comment>
<dbReference type="Proteomes" id="UP001156441">
    <property type="component" value="Unassembled WGS sequence"/>
</dbReference>
<keyword evidence="1 3" id="KW-0597">Phosphoprotein</keyword>
<protein>
    <submittedName>
        <fullName evidence="6">Response regulator transcription factor</fullName>
    </submittedName>
</protein>
<evidence type="ECO:0000313" key="6">
    <source>
        <dbReference type="EMBL" id="MCT2584455.1"/>
    </source>
</evidence>
<feature type="domain" description="HTH luxR-type" evidence="4">
    <location>
        <begin position="149"/>
        <end position="214"/>
    </location>
</feature>
<evidence type="ECO:0000259" key="5">
    <source>
        <dbReference type="PROSITE" id="PS50110"/>
    </source>
</evidence>
<accession>A0ABT2JAG3</accession>
<gene>
    <name evidence="6" type="ORF">JT362_15115</name>
</gene>
<dbReference type="InterPro" id="IPR058245">
    <property type="entry name" value="NreC/VraR/RcsB-like_REC"/>
</dbReference>
<evidence type="ECO:0000313" key="7">
    <source>
        <dbReference type="Proteomes" id="UP001156441"/>
    </source>
</evidence>
<dbReference type="RefSeq" id="WP_260191855.1">
    <property type="nucleotide sequence ID" value="NZ_JAFFZE010000012.1"/>
</dbReference>
<dbReference type="PANTHER" id="PTHR43214:SF43">
    <property type="entry name" value="TWO-COMPONENT RESPONSE REGULATOR"/>
    <property type="match status" value="1"/>
</dbReference>
<evidence type="ECO:0000259" key="4">
    <source>
        <dbReference type="PROSITE" id="PS50043"/>
    </source>
</evidence>
<keyword evidence="2" id="KW-0238">DNA-binding</keyword>
<evidence type="ECO:0000256" key="1">
    <source>
        <dbReference type="ARBA" id="ARBA00022553"/>
    </source>
</evidence>
<dbReference type="InterPro" id="IPR000792">
    <property type="entry name" value="Tscrpt_reg_LuxR_C"/>
</dbReference>
<keyword evidence="7" id="KW-1185">Reference proteome</keyword>
<evidence type="ECO:0000256" key="3">
    <source>
        <dbReference type="PROSITE-ProRule" id="PRU00169"/>
    </source>
</evidence>
<name>A0ABT2JAG3_9PSEU</name>
<dbReference type="InterPro" id="IPR016032">
    <property type="entry name" value="Sig_transdc_resp-reg_C-effctor"/>
</dbReference>
<dbReference type="EMBL" id="JAFFZE010000012">
    <property type="protein sequence ID" value="MCT2584455.1"/>
    <property type="molecule type" value="Genomic_DNA"/>
</dbReference>
<dbReference type="Pfam" id="PF00072">
    <property type="entry name" value="Response_reg"/>
    <property type="match status" value="1"/>
</dbReference>
<feature type="modified residue" description="4-aspartylphosphate" evidence="3">
    <location>
        <position position="62"/>
    </location>
</feature>
<organism evidence="6 7">
    <name type="scientific">Actinophytocola gossypii</name>
    <dbReference type="NCBI Taxonomy" id="2812003"/>
    <lineage>
        <taxon>Bacteria</taxon>
        <taxon>Bacillati</taxon>
        <taxon>Actinomycetota</taxon>
        <taxon>Actinomycetes</taxon>
        <taxon>Pseudonocardiales</taxon>
        <taxon>Pseudonocardiaceae</taxon>
    </lineage>
</organism>
<dbReference type="SMART" id="SM00448">
    <property type="entry name" value="REC"/>
    <property type="match status" value="1"/>
</dbReference>
<dbReference type="CDD" id="cd17535">
    <property type="entry name" value="REC_NarL-like"/>
    <property type="match status" value="1"/>
</dbReference>
<dbReference type="InterPro" id="IPR001789">
    <property type="entry name" value="Sig_transdc_resp-reg_receiver"/>
</dbReference>
<dbReference type="PROSITE" id="PS50110">
    <property type="entry name" value="RESPONSE_REGULATORY"/>
    <property type="match status" value="1"/>
</dbReference>
<dbReference type="PANTHER" id="PTHR43214">
    <property type="entry name" value="TWO-COMPONENT RESPONSE REGULATOR"/>
    <property type="match status" value="1"/>
</dbReference>
<feature type="domain" description="Response regulatory" evidence="5">
    <location>
        <begin position="9"/>
        <end position="127"/>
    </location>
</feature>
<dbReference type="SUPFAM" id="SSF46894">
    <property type="entry name" value="C-terminal effector domain of the bipartite response regulators"/>
    <property type="match status" value="1"/>
</dbReference>
<dbReference type="SMART" id="SM00421">
    <property type="entry name" value="HTH_LUXR"/>
    <property type="match status" value="1"/>
</dbReference>